<organism evidence="2 3">
    <name type="scientific">Datura stramonium</name>
    <name type="common">Jimsonweed</name>
    <name type="synonym">Common thornapple</name>
    <dbReference type="NCBI Taxonomy" id="4076"/>
    <lineage>
        <taxon>Eukaryota</taxon>
        <taxon>Viridiplantae</taxon>
        <taxon>Streptophyta</taxon>
        <taxon>Embryophyta</taxon>
        <taxon>Tracheophyta</taxon>
        <taxon>Spermatophyta</taxon>
        <taxon>Magnoliopsida</taxon>
        <taxon>eudicotyledons</taxon>
        <taxon>Gunneridae</taxon>
        <taxon>Pentapetalae</taxon>
        <taxon>asterids</taxon>
        <taxon>lamiids</taxon>
        <taxon>Solanales</taxon>
        <taxon>Solanaceae</taxon>
        <taxon>Solanoideae</taxon>
        <taxon>Datureae</taxon>
        <taxon>Datura</taxon>
    </lineage>
</organism>
<evidence type="ECO:0000313" key="2">
    <source>
        <dbReference type="EMBL" id="MCD7453205.1"/>
    </source>
</evidence>
<feature type="compositionally biased region" description="Basic and acidic residues" evidence="1">
    <location>
        <begin position="39"/>
        <end position="57"/>
    </location>
</feature>
<gene>
    <name evidence="2" type="ORF">HAX54_020010</name>
</gene>
<dbReference type="EMBL" id="JACEIK010000242">
    <property type="protein sequence ID" value="MCD7453205.1"/>
    <property type="molecule type" value="Genomic_DNA"/>
</dbReference>
<name>A0ABS8S272_DATST</name>
<keyword evidence="3" id="KW-1185">Reference proteome</keyword>
<dbReference type="Proteomes" id="UP000823775">
    <property type="component" value="Unassembled WGS sequence"/>
</dbReference>
<evidence type="ECO:0000313" key="3">
    <source>
        <dbReference type="Proteomes" id="UP000823775"/>
    </source>
</evidence>
<comment type="caution">
    <text evidence="2">The sequence shown here is derived from an EMBL/GenBank/DDBJ whole genome shotgun (WGS) entry which is preliminary data.</text>
</comment>
<feature type="region of interest" description="Disordered" evidence="1">
    <location>
        <begin position="32"/>
        <end position="82"/>
    </location>
</feature>
<accession>A0ABS8S272</accession>
<reference evidence="2 3" key="1">
    <citation type="journal article" date="2021" name="BMC Genomics">
        <title>Datura genome reveals duplications of psychoactive alkaloid biosynthetic genes and high mutation rate following tissue culture.</title>
        <authorList>
            <person name="Rajewski A."/>
            <person name="Carter-House D."/>
            <person name="Stajich J."/>
            <person name="Litt A."/>
        </authorList>
    </citation>
    <scope>NUCLEOTIDE SEQUENCE [LARGE SCALE GENOMIC DNA]</scope>
    <source>
        <strain evidence="2">AR-01</strain>
    </source>
</reference>
<evidence type="ECO:0000256" key="1">
    <source>
        <dbReference type="SAM" id="MobiDB-lite"/>
    </source>
</evidence>
<sequence length="82" mass="9457">MIIFLDVAQAANNKVIETRNVVITAQRQLKRQWKKQGGRNREMSQRERSKEAEEEQHIVAQAVHNRRISSSEEGLGEIEATE</sequence>
<proteinExistence type="predicted"/>
<protein>
    <submittedName>
        <fullName evidence="2">Uncharacterized protein</fullName>
    </submittedName>
</protein>